<keyword evidence="3" id="KW-0813">Transport</keyword>
<dbReference type="OrthoDB" id="66620at2759"/>
<evidence type="ECO:0000313" key="12">
    <source>
        <dbReference type="Proteomes" id="UP000678393"/>
    </source>
</evidence>
<dbReference type="Gene3D" id="3.40.50.300">
    <property type="entry name" value="P-loop containing nucleotide triphosphate hydrolases"/>
    <property type="match status" value="1"/>
</dbReference>
<feature type="compositionally biased region" description="Polar residues" evidence="9">
    <location>
        <begin position="1"/>
        <end position="15"/>
    </location>
</feature>
<evidence type="ECO:0000256" key="9">
    <source>
        <dbReference type="SAM" id="MobiDB-lite"/>
    </source>
</evidence>
<keyword evidence="12" id="KW-1185">Reference proteome</keyword>
<dbReference type="GO" id="GO:0005524">
    <property type="term" value="F:ATP binding"/>
    <property type="evidence" value="ECO:0007669"/>
    <property type="project" value="UniProtKB-KW"/>
</dbReference>
<dbReference type="SMART" id="SM00382">
    <property type="entry name" value="AAA"/>
    <property type="match status" value="1"/>
</dbReference>
<dbReference type="GO" id="GO:0016887">
    <property type="term" value="F:ATP hydrolysis activity"/>
    <property type="evidence" value="ECO:0007669"/>
    <property type="project" value="InterPro"/>
</dbReference>
<dbReference type="InterPro" id="IPR027417">
    <property type="entry name" value="P-loop_NTPase"/>
</dbReference>
<keyword evidence="4" id="KW-0812">Transmembrane</keyword>
<dbReference type="AlphaFoldDB" id="A0A8S3Z695"/>
<keyword evidence="7" id="KW-1133">Transmembrane helix</keyword>
<dbReference type="FunFam" id="3.40.50.300:FF:000622">
    <property type="entry name" value="ATP-binding cassette sub-family G member 2"/>
    <property type="match status" value="1"/>
</dbReference>
<feature type="domain" description="ABC transporter" evidence="10">
    <location>
        <begin position="40"/>
        <end position="287"/>
    </location>
</feature>
<feature type="non-terminal residue" evidence="11">
    <location>
        <position position="399"/>
    </location>
</feature>
<protein>
    <recommendedName>
        <fullName evidence="10">ABC transporter domain-containing protein</fullName>
    </recommendedName>
</protein>
<evidence type="ECO:0000259" key="10">
    <source>
        <dbReference type="PROSITE" id="PS50893"/>
    </source>
</evidence>
<gene>
    <name evidence="11" type="ORF">CUNI_LOCUS10521</name>
</gene>
<dbReference type="InterPro" id="IPR050352">
    <property type="entry name" value="ABCG_transporters"/>
</dbReference>
<dbReference type="CDD" id="cd03213">
    <property type="entry name" value="ABCG_EPDR"/>
    <property type="match status" value="1"/>
</dbReference>
<dbReference type="Pfam" id="PF19055">
    <property type="entry name" value="ABC2_membrane_7"/>
    <property type="match status" value="1"/>
</dbReference>
<evidence type="ECO:0000313" key="11">
    <source>
        <dbReference type="EMBL" id="CAG5124963.1"/>
    </source>
</evidence>
<dbReference type="SUPFAM" id="SSF52540">
    <property type="entry name" value="P-loop containing nucleoside triphosphate hydrolases"/>
    <property type="match status" value="1"/>
</dbReference>
<dbReference type="InterPro" id="IPR043926">
    <property type="entry name" value="ABCG_dom"/>
</dbReference>
<keyword evidence="6" id="KW-0067">ATP-binding</keyword>
<keyword evidence="8" id="KW-0472">Membrane</keyword>
<evidence type="ECO:0000256" key="4">
    <source>
        <dbReference type="ARBA" id="ARBA00022692"/>
    </source>
</evidence>
<dbReference type="PANTHER" id="PTHR48041">
    <property type="entry name" value="ABC TRANSPORTER G FAMILY MEMBER 28"/>
    <property type="match status" value="1"/>
</dbReference>
<accession>A0A8S3Z695</accession>
<evidence type="ECO:0000256" key="7">
    <source>
        <dbReference type="ARBA" id="ARBA00022989"/>
    </source>
</evidence>
<evidence type="ECO:0000256" key="1">
    <source>
        <dbReference type="ARBA" id="ARBA00004141"/>
    </source>
</evidence>
<evidence type="ECO:0000256" key="5">
    <source>
        <dbReference type="ARBA" id="ARBA00022741"/>
    </source>
</evidence>
<evidence type="ECO:0000256" key="2">
    <source>
        <dbReference type="ARBA" id="ARBA00005814"/>
    </source>
</evidence>
<dbReference type="InterPro" id="IPR003439">
    <property type="entry name" value="ABC_transporter-like_ATP-bd"/>
</dbReference>
<dbReference type="EMBL" id="CAJHNH020001917">
    <property type="protein sequence ID" value="CAG5124963.1"/>
    <property type="molecule type" value="Genomic_DNA"/>
</dbReference>
<dbReference type="InterPro" id="IPR003593">
    <property type="entry name" value="AAA+_ATPase"/>
</dbReference>
<proteinExistence type="inferred from homology"/>
<dbReference type="PROSITE" id="PS50893">
    <property type="entry name" value="ABC_TRANSPORTER_2"/>
    <property type="match status" value="1"/>
</dbReference>
<evidence type="ECO:0000256" key="3">
    <source>
        <dbReference type="ARBA" id="ARBA00022448"/>
    </source>
</evidence>
<feature type="region of interest" description="Disordered" evidence="9">
    <location>
        <begin position="1"/>
        <end position="35"/>
    </location>
</feature>
<dbReference type="GO" id="GO:0008514">
    <property type="term" value="F:organic anion transmembrane transporter activity"/>
    <property type="evidence" value="ECO:0007669"/>
    <property type="project" value="UniProtKB-ARBA"/>
</dbReference>
<keyword evidence="5" id="KW-0547">Nucleotide-binding</keyword>
<dbReference type="PANTHER" id="PTHR48041:SF116">
    <property type="entry name" value="PROTEIN BROWN"/>
    <property type="match status" value="1"/>
</dbReference>
<dbReference type="Pfam" id="PF00005">
    <property type="entry name" value="ABC_tran"/>
    <property type="match status" value="1"/>
</dbReference>
<reference evidence="11" key="1">
    <citation type="submission" date="2021-04" db="EMBL/GenBank/DDBJ databases">
        <authorList>
            <consortium name="Molecular Ecology Group"/>
        </authorList>
    </citation>
    <scope>NUCLEOTIDE SEQUENCE</scope>
</reference>
<comment type="similarity">
    <text evidence="2">Belongs to the ABC transporter superfamily. ABCG family. Eye pigment precursor importer (TC 3.A.1.204) subfamily.</text>
</comment>
<dbReference type="GO" id="GO:0016324">
    <property type="term" value="C:apical plasma membrane"/>
    <property type="evidence" value="ECO:0007669"/>
    <property type="project" value="UniProtKB-ARBA"/>
</dbReference>
<evidence type="ECO:0000256" key="6">
    <source>
        <dbReference type="ARBA" id="ARBA00022840"/>
    </source>
</evidence>
<sequence length="399" mass="44147">MTRFSTNRKPSTAISMETIPSVLEGTSGDPRKKSTMGSVLSAHNINYKVKVRTKSCGGYIEKQILNDVTCVFKQGMTAIMGPTGSGKSTFLDILANRKDPAGVSGHLLLDGQRVPLNFKCMVGYVVQDDTVMGTLSIRENIQFSAALRLPSSVTAAERNERVNNVIRELGLDKCADTKVGNEFIRGVSGGERKRCSIGMELIISPPVLFLDEPTTGLDADTAYTVLRFLKRLSTRGRTIIFSIHQPRYSIFCLFDHLLLLCGGSVLFNGPSYEALDFFSSQGFRCEVHNNPPDFFLDVINGHEKPITDGLETETAEEAKDEAGSDSQESKLIQGFRQSYWNRRIQEEAAAIIAKFESSGLKDGQRHEVSYATSFLRQVFYVGERSLKDTIRNPQTSVLT</sequence>
<comment type="caution">
    <text evidence="11">The sequence shown here is derived from an EMBL/GenBank/DDBJ whole genome shotgun (WGS) entry which is preliminary data.</text>
</comment>
<organism evidence="11 12">
    <name type="scientific">Candidula unifasciata</name>
    <dbReference type="NCBI Taxonomy" id="100452"/>
    <lineage>
        <taxon>Eukaryota</taxon>
        <taxon>Metazoa</taxon>
        <taxon>Spiralia</taxon>
        <taxon>Lophotrochozoa</taxon>
        <taxon>Mollusca</taxon>
        <taxon>Gastropoda</taxon>
        <taxon>Heterobranchia</taxon>
        <taxon>Euthyneura</taxon>
        <taxon>Panpulmonata</taxon>
        <taxon>Eupulmonata</taxon>
        <taxon>Stylommatophora</taxon>
        <taxon>Helicina</taxon>
        <taxon>Helicoidea</taxon>
        <taxon>Geomitridae</taxon>
        <taxon>Candidula</taxon>
    </lineage>
</organism>
<dbReference type="GO" id="GO:0015562">
    <property type="term" value="F:efflux transmembrane transporter activity"/>
    <property type="evidence" value="ECO:0007669"/>
    <property type="project" value="UniProtKB-ARBA"/>
</dbReference>
<comment type="subcellular location">
    <subcellularLocation>
        <location evidence="1">Membrane</location>
        <topology evidence="1">Multi-pass membrane protein</topology>
    </subcellularLocation>
</comment>
<dbReference type="Proteomes" id="UP000678393">
    <property type="component" value="Unassembled WGS sequence"/>
</dbReference>
<dbReference type="GO" id="GO:0140359">
    <property type="term" value="F:ABC-type transporter activity"/>
    <property type="evidence" value="ECO:0007669"/>
    <property type="project" value="InterPro"/>
</dbReference>
<name>A0A8S3Z695_9EUPU</name>
<evidence type="ECO:0000256" key="8">
    <source>
        <dbReference type="ARBA" id="ARBA00023136"/>
    </source>
</evidence>